<dbReference type="EC" id="3.2.1.31" evidence="2"/>
<dbReference type="GO" id="GO:0019391">
    <property type="term" value="P:glucuronoside catabolic process"/>
    <property type="evidence" value="ECO:0007669"/>
    <property type="project" value="TreeGrafter"/>
</dbReference>
<dbReference type="InterPro" id="IPR006104">
    <property type="entry name" value="Glyco_hydro_2_N"/>
</dbReference>
<dbReference type="GO" id="GO:0030246">
    <property type="term" value="F:carbohydrate binding"/>
    <property type="evidence" value="ECO:0007669"/>
    <property type="project" value="TreeGrafter"/>
</dbReference>
<dbReference type="InterPro" id="IPR008979">
    <property type="entry name" value="Galactose-bd-like_sf"/>
</dbReference>
<sequence>MLYPILTETRQLVDLSGTWKFKLVQHQEEIDVSHPLDTEDVMAVPGSYNDQGVIQSIRRHVGEVVYERTIVIPKQLSGERIVLRFGSVTHHAKVYIDGQEVITHSGGFLPFEADISNIATVGSHRLTVKVNNVLTHSTLPVGNYSEQTREDGTVIPVNEPNFDFFNYAGIHRPVKIYTTPHTFISDIAINPELNGVDESIVHYEVTMVNGGDKVDQVKITILDENDHTVAESEGAKGNITIQNPILWQPLDAYLYHMKVELLNDNECVDVYTERFGIRSVEVKDGQFLINDKPFYFKGFGKHEDTYYNGRGLNESANVMDINLMKWIGANSFRTSHYPYSEEMMRLADEQGIVVIDETTGVGIHLNFMVALGGTIAHDTWKEIDTHQAHKEVIEDLIARDKNHACVVMWSIANEPASNEAGAKAYFEPFVNLAREKDPQHRPVTIVTILTAQPDVCEVQDLVDVLCLNRYYGWYTQSGDLEGAKQALDKELAEWSKRQPNKPIMFTEYGADTVAGLHAIDDQMFTEEYQLNYYKANHEIMDKYPQFIGEQTWNFADFETSNGIIRVQGNKKGIFTRDRKPKAIAHYFKERWQHIPHFGYKS</sequence>
<dbReference type="PANTHER" id="PTHR10066">
    <property type="entry name" value="BETA-GLUCURONIDASE"/>
    <property type="match status" value="1"/>
</dbReference>
<dbReference type="GO" id="GO:0004566">
    <property type="term" value="F:beta-glucuronidase activity"/>
    <property type="evidence" value="ECO:0007669"/>
    <property type="project" value="UniProtKB-EC"/>
</dbReference>
<dbReference type="PROSITE" id="PS00608">
    <property type="entry name" value="GLYCOSYL_HYDROL_F2_2"/>
    <property type="match status" value="1"/>
</dbReference>
<dbReference type="Gene3D" id="3.20.20.80">
    <property type="entry name" value="Glycosidases"/>
    <property type="match status" value="1"/>
</dbReference>
<keyword evidence="5 6" id="KW-0326">Glycosidase</keyword>
<evidence type="ECO:0000256" key="6">
    <source>
        <dbReference type="RuleBase" id="RU361154"/>
    </source>
</evidence>
<dbReference type="FunFam" id="2.60.40.10:FF:001198">
    <property type="entry name" value="Beta-glucuronidase UidA"/>
    <property type="match status" value="1"/>
</dbReference>
<dbReference type="PRINTS" id="PR00132">
    <property type="entry name" value="GLHYDRLASE2"/>
</dbReference>
<dbReference type="Proteomes" id="UP000240717">
    <property type="component" value="Unassembled WGS sequence"/>
</dbReference>
<dbReference type="PANTHER" id="PTHR10066:SF67">
    <property type="entry name" value="BETA-GLUCURONIDASE"/>
    <property type="match status" value="1"/>
</dbReference>
<evidence type="ECO:0000313" key="10">
    <source>
        <dbReference type="EMBL" id="PTI50970.1"/>
    </source>
</evidence>
<dbReference type="NCBIfam" id="NF007538">
    <property type="entry name" value="PRK10150.1"/>
    <property type="match status" value="1"/>
</dbReference>
<evidence type="ECO:0000256" key="4">
    <source>
        <dbReference type="ARBA" id="ARBA00022801"/>
    </source>
</evidence>
<dbReference type="GO" id="GO:0005975">
    <property type="term" value="P:carbohydrate metabolic process"/>
    <property type="evidence" value="ECO:0007669"/>
    <property type="project" value="InterPro"/>
</dbReference>
<dbReference type="Pfam" id="PF02837">
    <property type="entry name" value="Glyco_hydro_2_N"/>
    <property type="match status" value="1"/>
</dbReference>
<accession>A0A2T4Q0A4</accession>
<evidence type="ECO:0000259" key="8">
    <source>
        <dbReference type="Pfam" id="PF02836"/>
    </source>
</evidence>
<protein>
    <recommendedName>
        <fullName evidence="3">Beta-glucuronidase</fullName>
        <ecNumber evidence="2">3.2.1.31</ecNumber>
    </recommendedName>
</protein>
<dbReference type="InterPro" id="IPR013783">
    <property type="entry name" value="Ig-like_fold"/>
</dbReference>
<evidence type="ECO:0000256" key="1">
    <source>
        <dbReference type="ARBA" id="ARBA00007401"/>
    </source>
</evidence>
<dbReference type="AlphaFoldDB" id="A0A2T4Q0A4"/>
<dbReference type="InterPro" id="IPR006101">
    <property type="entry name" value="Glyco_hydro_2"/>
</dbReference>
<dbReference type="InterPro" id="IPR006102">
    <property type="entry name" value="Ig-like_GH2"/>
</dbReference>
<feature type="domain" description="Glycosyl hydrolases family 2 sugar binding" evidence="9">
    <location>
        <begin position="14"/>
        <end position="180"/>
    </location>
</feature>
<dbReference type="FunFam" id="3.20.20.80:FF:000080">
    <property type="entry name" value="Beta-glucuronidase UidA"/>
    <property type="match status" value="1"/>
</dbReference>
<dbReference type="Pfam" id="PF00703">
    <property type="entry name" value="Glyco_hydro_2"/>
    <property type="match status" value="1"/>
</dbReference>
<keyword evidence="4 6" id="KW-0378">Hydrolase</keyword>
<dbReference type="InterPro" id="IPR036156">
    <property type="entry name" value="Beta-gal/glucu_dom_sf"/>
</dbReference>
<dbReference type="InterPro" id="IPR006103">
    <property type="entry name" value="Glyco_hydro_2_cat"/>
</dbReference>
<name>A0A2T4Q0A4_STAWA</name>
<dbReference type="Gene3D" id="2.60.40.10">
    <property type="entry name" value="Immunoglobulins"/>
    <property type="match status" value="1"/>
</dbReference>
<evidence type="ECO:0000259" key="7">
    <source>
        <dbReference type="Pfam" id="PF00703"/>
    </source>
</evidence>
<dbReference type="Gene3D" id="2.60.120.260">
    <property type="entry name" value="Galactose-binding domain-like"/>
    <property type="match status" value="1"/>
</dbReference>
<evidence type="ECO:0000259" key="9">
    <source>
        <dbReference type="Pfam" id="PF02837"/>
    </source>
</evidence>
<organism evidence="10 11">
    <name type="scientific">Staphylococcus warneri</name>
    <dbReference type="NCBI Taxonomy" id="1292"/>
    <lineage>
        <taxon>Bacteria</taxon>
        <taxon>Bacillati</taxon>
        <taxon>Bacillota</taxon>
        <taxon>Bacilli</taxon>
        <taxon>Bacillales</taxon>
        <taxon>Staphylococcaceae</taxon>
        <taxon>Staphylococcus</taxon>
    </lineage>
</organism>
<feature type="domain" description="Glycoside hydrolase family 2 catalytic" evidence="8">
    <location>
        <begin position="280"/>
        <end position="594"/>
    </location>
</feature>
<proteinExistence type="inferred from homology"/>
<evidence type="ECO:0000256" key="5">
    <source>
        <dbReference type="ARBA" id="ARBA00023295"/>
    </source>
</evidence>
<dbReference type="Pfam" id="PF02836">
    <property type="entry name" value="Glyco_hydro_2_C"/>
    <property type="match status" value="1"/>
</dbReference>
<dbReference type="SUPFAM" id="SSF51445">
    <property type="entry name" value="(Trans)glycosidases"/>
    <property type="match status" value="1"/>
</dbReference>
<evidence type="ECO:0000256" key="3">
    <source>
        <dbReference type="ARBA" id="ARBA00016205"/>
    </source>
</evidence>
<dbReference type="SUPFAM" id="SSF49303">
    <property type="entry name" value="beta-Galactosidase/glucuronidase domain"/>
    <property type="match status" value="1"/>
</dbReference>
<gene>
    <name evidence="10" type="ORF">BU085_06920</name>
</gene>
<evidence type="ECO:0000256" key="2">
    <source>
        <dbReference type="ARBA" id="ARBA00012761"/>
    </source>
</evidence>
<dbReference type="RefSeq" id="WP_075778683.1">
    <property type="nucleotide sequence ID" value="NZ_JBLGEG010000003.1"/>
</dbReference>
<dbReference type="InterPro" id="IPR023230">
    <property type="entry name" value="Glyco_hydro_2_CS"/>
</dbReference>
<comment type="similarity">
    <text evidence="1 6">Belongs to the glycosyl hydrolase 2 family.</text>
</comment>
<feature type="domain" description="Glycoside hydrolase family 2 immunoglobulin-like beta-sandwich" evidence="7">
    <location>
        <begin position="182"/>
        <end position="278"/>
    </location>
</feature>
<reference evidence="10 11" key="1">
    <citation type="journal article" date="2016" name="Front. Microbiol.">
        <title>Comprehensive Phylogenetic Analysis of Bovine Non-aureus Staphylococci Species Based on Whole-Genome Sequencing.</title>
        <authorList>
            <person name="Naushad S."/>
            <person name="Barkema H.W."/>
            <person name="Luby C."/>
            <person name="Condas L.A."/>
            <person name="Nobrega D.B."/>
            <person name="Carson D.A."/>
            <person name="De Buck J."/>
        </authorList>
    </citation>
    <scope>NUCLEOTIDE SEQUENCE [LARGE SCALE GENOMIC DNA]</scope>
    <source>
        <strain evidence="10 11">SNUC 2993</strain>
    </source>
</reference>
<dbReference type="InterPro" id="IPR023232">
    <property type="entry name" value="Glyco_hydro_2_AS"/>
</dbReference>
<dbReference type="STRING" id="1194526.A284_11475"/>
<dbReference type="InterPro" id="IPR017853">
    <property type="entry name" value="GH"/>
</dbReference>
<comment type="caution">
    <text evidence="10">The sequence shown here is derived from an EMBL/GenBank/DDBJ whole genome shotgun (WGS) entry which is preliminary data.</text>
</comment>
<dbReference type="PROSITE" id="PS00719">
    <property type="entry name" value="GLYCOSYL_HYDROL_F2_1"/>
    <property type="match status" value="1"/>
</dbReference>
<dbReference type="SUPFAM" id="SSF49785">
    <property type="entry name" value="Galactose-binding domain-like"/>
    <property type="match status" value="1"/>
</dbReference>
<dbReference type="EMBL" id="PZEV01000019">
    <property type="protein sequence ID" value="PTI50970.1"/>
    <property type="molecule type" value="Genomic_DNA"/>
</dbReference>
<evidence type="ECO:0000313" key="11">
    <source>
        <dbReference type="Proteomes" id="UP000240717"/>
    </source>
</evidence>